<dbReference type="Proteomes" id="UP000246740">
    <property type="component" value="Unassembled WGS sequence"/>
</dbReference>
<feature type="chain" id="PRO_5016407252" evidence="2">
    <location>
        <begin position="19"/>
        <end position="353"/>
    </location>
</feature>
<dbReference type="AlphaFoldDB" id="A0A317XR67"/>
<proteinExistence type="predicted"/>
<evidence type="ECO:0000256" key="2">
    <source>
        <dbReference type="SAM" id="SignalP"/>
    </source>
</evidence>
<evidence type="ECO:0000313" key="4">
    <source>
        <dbReference type="Proteomes" id="UP000246740"/>
    </source>
</evidence>
<keyword evidence="4" id="KW-1185">Reference proteome</keyword>
<feature type="region of interest" description="Disordered" evidence="1">
    <location>
        <begin position="27"/>
        <end position="69"/>
    </location>
</feature>
<name>A0A317XR67_9BASI</name>
<evidence type="ECO:0000256" key="1">
    <source>
        <dbReference type="SAM" id="MobiDB-lite"/>
    </source>
</evidence>
<evidence type="ECO:0000313" key="3">
    <source>
        <dbReference type="EMBL" id="PWY99790.1"/>
    </source>
</evidence>
<dbReference type="InParanoid" id="A0A317XR67"/>
<sequence length="353" mass="36248">MVRITVAAVLLGAGLCAGDMVRRPLQARSSDGVVPEPGTNTIPGSGTFNGGPVNDGGFNGGNIDHRPTKGGKIERRYLQARSPGSPGAIVPAPAANIGTSGGGNAGYKAPVRHDPVGAGNIGRRDLQPRSPDVIELAPGGNYGSGGSINGGLDATVHHNPVGAGNIGRRHLQPRSTDTLDLTPIPANGGAGASGASGASGAAKAAVIDLGDADGDHGVKPSPLTSIQVSQQKYDSACMAGSTARYTCLSLKNNGFKHYQVTVEDEDTVFFNYDGSQLAVPCKPRLDGQTVIYTDFPVAGQDFGPFISVLRPAVTKKPNTDDPTCSVWSQTVAKQVTEMPELGQTYAWPPAGFL</sequence>
<protein>
    <submittedName>
        <fullName evidence="3">Uncharacterized protein</fullName>
    </submittedName>
</protein>
<accession>A0A317XR67</accession>
<feature type="compositionally biased region" description="Gly residues" evidence="1">
    <location>
        <begin position="47"/>
        <end position="60"/>
    </location>
</feature>
<gene>
    <name evidence="3" type="ORF">BCV70DRAFT_113075</name>
</gene>
<organism evidence="3 4">
    <name type="scientific">Testicularia cyperi</name>
    <dbReference type="NCBI Taxonomy" id="1882483"/>
    <lineage>
        <taxon>Eukaryota</taxon>
        <taxon>Fungi</taxon>
        <taxon>Dikarya</taxon>
        <taxon>Basidiomycota</taxon>
        <taxon>Ustilaginomycotina</taxon>
        <taxon>Ustilaginomycetes</taxon>
        <taxon>Ustilaginales</taxon>
        <taxon>Anthracoideaceae</taxon>
        <taxon>Testicularia</taxon>
    </lineage>
</organism>
<reference evidence="3 4" key="1">
    <citation type="journal article" date="2018" name="Mol. Biol. Evol.">
        <title>Broad Genomic Sampling Reveals a Smut Pathogenic Ancestry of the Fungal Clade Ustilaginomycotina.</title>
        <authorList>
            <person name="Kijpornyongpan T."/>
            <person name="Mondo S.J."/>
            <person name="Barry K."/>
            <person name="Sandor L."/>
            <person name="Lee J."/>
            <person name="Lipzen A."/>
            <person name="Pangilinan J."/>
            <person name="LaButti K."/>
            <person name="Hainaut M."/>
            <person name="Henrissat B."/>
            <person name="Grigoriev I.V."/>
            <person name="Spatafora J.W."/>
            <person name="Aime M.C."/>
        </authorList>
    </citation>
    <scope>NUCLEOTIDE SEQUENCE [LARGE SCALE GENOMIC DNA]</scope>
    <source>
        <strain evidence="3 4">MCA 3645</strain>
    </source>
</reference>
<keyword evidence="2" id="KW-0732">Signal</keyword>
<feature type="signal peptide" evidence="2">
    <location>
        <begin position="1"/>
        <end position="18"/>
    </location>
</feature>
<dbReference type="EMBL" id="KZ819194">
    <property type="protein sequence ID" value="PWY99790.1"/>
    <property type="molecule type" value="Genomic_DNA"/>
</dbReference>